<name>A0A382ABA3_9ZZZZ</name>
<dbReference type="GO" id="GO:0045259">
    <property type="term" value="C:proton-transporting ATP synthase complex"/>
    <property type="evidence" value="ECO:0007669"/>
    <property type="project" value="InterPro"/>
</dbReference>
<comment type="subcellular location">
    <subcellularLocation>
        <location evidence="1">Membrane</location>
        <topology evidence="1">Multi-pass membrane protein</topology>
    </subcellularLocation>
</comment>
<dbReference type="Pfam" id="PF00137">
    <property type="entry name" value="ATP-synt_C"/>
    <property type="match status" value="1"/>
</dbReference>
<dbReference type="AlphaFoldDB" id="A0A382ABA3"/>
<proteinExistence type="inferred from homology"/>
<dbReference type="CDD" id="cd18121">
    <property type="entry name" value="ATP-synt_Fo_c"/>
    <property type="match status" value="1"/>
</dbReference>
<keyword evidence="3 6" id="KW-0812">Transmembrane</keyword>
<feature type="transmembrane region" description="Helical" evidence="6">
    <location>
        <begin position="6"/>
        <end position="30"/>
    </location>
</feature>
<evidence type="ECO:0000256" key="5">
    <source>
        <dbReference type="ARBA" id="ARBA00023136"/>
    </source>
</evidence>
<dbReference type="InterPro" id="IPR002379">
    <property type="entry name" value="ATPase_proteolipid_c-like_dom"/>
</dbReference>
<evidence type="ECO:0000313" key="8">
    <source>
        <dbReference type="EMBL" id="SVA98664.1"/>
    </source>
</evidence>
<dbReference type="InterPro" id="IPR035921">
    <property type="entry name" value="F/V-ATP_Csub_sf"/>
</dbReference>
<sequence>MEATAFVPIGLGLIVIGAGLGIGKFAAAAAESIARQPEATDKIVGAVNLPLFLLEGVAILAEVFTFLMLIL</sequence>
<dbReference type="Gene3D" id="1.20.20.10">
    <property type="entry name" value="F1F0 ATP synthase subunit C"/>
    <property type="match status" value="1"/>
</dbReference>
<dbReference type="GO" id="GO:0033177">
    <property type="term" value="C:proton-transporting two-sector ATPase complex, proton-transporting domain"/>
    <property type="evidence" value="ECO:0007669"/>
    <property type="project" value="InterPro"/>
</dbReference>
<dbReference type="SUPFAM" id="SSF81333">
    <property type="entry name" value="F1F0 ATP synthase subunit C"/>
    <property type="match status" value="1"/>
</dbReference>
<gene>
    <name evidence="8" type="ORF">METZ01_LOCUS151518</name>
</gene>
<keyword evidence="4 6" id="KW-1133">Transmembrane helix</keyword>
<comment type="similarity">
    <text evidence="2">Belongs to the ATPase C chain family.</text>
</comment>
<feature type="domain" description="V-ATPase proteolipid subunit C-like" evidence="7">
    <location>
        <begin position="9"/>
        <end position="68"/>
    </location>
</feature>
<dbReference type="EMBL" id="UINC01024636">
    <property type="protein sequence ID" value="SVA98664.1"/>
    <property type="molecule type" value="Genomic_DNA"/>
</dbReference>
<reference evidence="8" key="1">
    <citation type="submission" date="2018-05" db="EMBL/GenBank/DDBJ databases">
        <authorList>
            <person name="Lanie J.A."/>
            <person name="Ng W.-L."/>
            <person name="Kazmierczak K.M."/>
            <person name="Andrzejewski T.M."/>
            <person name="Davidsen T.M."/>
            <person name="Wayne K.J."/>
            <person name="Tettelin H."/>
            <person name="Glass J.I."/>
            <person name="Rusch D."/>
            <person name="Podicherti R."/>
            <person name="Tsui H.-C.T."/>
            <person name="Winkler M.E."/>
        </authorList>
    </citation>
    <scope>NUCLEOTIDE SEQUENCE</scope>
</reference>
<organism evidence="8">
    <name type="scientific">marine metagenome</name>
    <dbReference type="NCBI Taxonomy" id="408172"/>
    <lineage>
        <taxon>unclassified sequences</taxon>
        <taxon>metagenomes</taxon>
        <taxon>ecological metagenomes</taxon>
    </lineage>
</organism>
<protein>
    <recommendedName>
        <fullName evidence="7">V-ATPase proteolipid subunit C-like domain-containing protein</fullName>
    </recommendedName>
</protein>
<evidence type="ECO:0000256" key="3">
    <source>
        <dbReference type="ARBA" id="ARBA00022692"/>
    </source>
</evidence>
<evidence type="ECO:0000256" key="1">
    <source>
        <dbReference type="ARBA" id="ARBA00004141"/>
    </source>
</evidence>
<dbReference type="InterPro" id="IPR000454">
    <property type="entry name" value="ATP_synth_F0_csu"/>
</dbReference>
<evidence type="ECO:0000256" key="4">
    <source>
        <dbReference type="ARBA" id="ARBA00022989"/>
    </source>
</evidence>
<feature type="transmembrane region" description="Helical" evidence="6">
    <location>
        <begin position="51"/>
        <end position="70"/>
    </location>
</feature>
<dbReference type="InterPro" id="IPR038662">
    <property type="entry name" value="ATP_synth_F0_csu_sf"/>
</dbReference>
<evidence type="ECO:0000259" key="7">
    <source>
        <dbReference type="Pfam" id="PF00137"/>
    </source>
</evidence>
<evidence type="ECO:0000256" key="6">
    <source>
        <dbReference type="SAM" id="Phobius"/>
    </source>
</evidence>
<dbReference type="GO" id="GO:0015986">
    <property type="term" value="P:proton motive force-driven ATP synthesis"/>
    <property type="evidence" value="ECO:0007669"/>
    <property type="project" value="InterPro"/>
</dbReference>
<accession>A0A382ABA3</accession>
<dbReference type="PRINTS" id="PR00124">
    <property type="entry name" value="ATPASEC"/>
</dbReference>
<evidence type="ECO:0000256" key="2">
    <source>
        <dbReference type="ARBA" id="ARBA00006704"/>
    </source>
</evidence>
<keyword evidence="5 6" id="KW-0472">Membrane</keyword>
<dbReference type="GO" id="GO:0015078">
    <property type="term" value="F:proton transmembrane transporter activity"/>
    <property type="evidence" value="ECO:0007669"/>
    <property type="project" value="InterPro"/>
</dbReference>